<dbReference type="AlphaFoldDB" id="A0AAU9PD37"/>
<organism evidence="1 2">
    <name type="scientific">Lactuca virosa</name>
    <dbReference type="NCBI Taxonomy" id="75947"/>
    <lineage>
        <taxon>Eukaryota</taxon>
        <taxon>Viridiplantae</taxon>
        <taxon>Streptophyta</taxon>
        <taxon>Embryophyta</taxon>
        <taxon>Tracheophyta</taxon>
        <taxon>Spermatophyta</taxon>
        <taxon>Magnoliopsida</taxon>
        <taxon>eudicotyledons</taxon>
        <taxon>Gunneridae</taxon>
        <taxon>Pentapetalae</taxon>
        <taxon>asterids</taxon>
        <taxon>campanulids</taxon>
        <taxon>Asterales</taxon>
        <taxon>Asteraceae</taxon>
        <taxon>Cichorioideae</taxon>
        <taxon>Cichorieae</taxon>
        <taxon>Lactucinae</taxon>
        <taxon>Lactuca</taxon>
    </lineage>
</organism>
<accession>A0AAU9PD37</accession>
<proteinExistence type="predicted"/>
<sequence length="229" mass="25786">MGTLIQHRPYVNNTYLVTKLLIEEVIEEITSFKKRYQFYNACTKCKSKVQILKVLNETEFEEKEILVCQKDNCKGKEVIVELSFMIKVRVQGLVGVVSLTMFDREVRNLLKIYVPDLLSRYEKDMDNDSIDVIDSEFASQDTMGCKGANSHTADNTHVSNIPSRICTSPSSITATNKLNSSPTSVKCKLVDVYDLDDNVYESATKPNAPRNGDDKVGGTTKLLISKLKK</sequence>
<comment type="caution">
    <text evidence="1">The sequence shown here is derived from an EMBL/GenBank/DDBJ whole genome shotgun (WGS) entry which is preliminary data.</text>
</comment>
<dbReference type="EMBL" id="CAKMRJ010005618">
    <property type="protein sequence ID" value="CAH1447752.1"/>
    <property type="molecule type" value="Genomic_DNA"/>
</dbReference>
<reference evidence="1 2" key="1">
    <citation type="submission" date="2022-01" db="EMBL/GenBank/DDBJ databases">
        <authorList>
            <person name="Xiong W."/>
            <person name="Schranz E."/>
        </authorList>
    </citation>
    <scope>NUCLEOTIDE SEQUENCE [LARGE SCALE GENOMIC DNA]</scope>
</reference>
<evidence type="ECO:0000313" key="1">
    <source>
        <dbReference type="EMBL" id="CAH1447752.1"/>
    </source>
</evidence>
<name>A0AAU9PD37_9ASTR</name>
<evidence type="ECO:0008006" key="3">
    <source>
        <dbReference type="Google" id="ProtNLM"/>
    </source>
</evidence>
<evidence type="ECO:0000313" key="2">
    <source>
        <dbReference type="Proteomes" id="UP001157418"/>
    </source>
</evidence>
<dbReference type="InterPro" id="IPR012340">
    <property type="entry name" value="NA-bd_OB-fold"/>
</dbReference>
<dbReference type="SUPFAM" id="SSF50249">
    <property type="entry name" value="Nucleic acid-binding proteins"/>
    <property type="match status" value="1"/>
</dbReference>
<keyword evidence="2" id="KW-1185">Reference proteome</keyword>
<gene>
    <name evidence="1" type="ORF">LVIROSA_LOCUS33342</name>
</gene>
<dbReference type="Proteomes" id="UP001157418">
    <property type="component" value="Unassembled WGS sequence"/>
</dbReference>
<protein>
    <recommendedName>
        <fullName evidence="3">Replication factor A C-terminal domain-containing protein</fullName>
    </recommendedName>
</protein>
<dbReference type="Gene3D" id="2.40.50.140">
    <property type="entry name" value="Nucleic acid-binding proteins"/>
    <property type="match status" value="1"/>
</dbReference>